<organism evidence="1 2">
    <name type="scientific">Grimontia celer</name>
    <dbReference type="NCBI Taxonomy" id="1796497"/>
    <lineage>
        <taxon>Bacteria</taxon>
        <taxon>Pseudomonadati</taxon>
        <taxon>Pseudomonadota</taxon>
        <taxon>Gammaproteobacteria</taxon>
        <taxon>Vibrionales</taxon>
        <taxon>Vibrionaceae</taxon>
        <taxon>Grimontia</taxon>
    </lineage>
</organism>
<dbReference type="STRING" id="1796497.GCE9029_03352"/>
<dbReference type="RefSeq" id="WP_062664891.1">
    <property type="nucleotide sequence ID" value="NZ_FIZX01000002.1"/>
</dbReference>
<dbReference type="Proteomes" id="UP000071641">
    <property type="component" value="Unassembled WGS sequence"/>
</dbReference>
<evidence type="ECO:0000313" key="1">
    <source>
        <dbReference type="EMBL" id="CZF82637.1"/>
    </source>
</evidence>
<dbReference type="OrthoDB" id="5916939at2"/>
<protein>
    <recommendedName>
        <fullName evidence="3">Surface presentation of antigens (SPOA)</fullName>
    </recommendedName>
</protein>
<accession>A0A128F769</accession>
<proteinExistence type="predicted"/>
<dbReference type="EMBL" id="FIZX01000002">
    <property type="protein sequence ID" value="CZF82637.1"/>
    <property type="molecule type" value="Genomic_DNA"/>
</dbReference>
<sequence length="240" mass="27537">MSEENVIQLKKKRYISFILDELVKCFPSISNNLITINESTGMDSLTLDKNHIKVSVGNNLRFEFDEVMVKELMRHCYGSEYQRSHLELEEIFINKKIKHWIDELGLSLSFSSDEEPMLRKVSFLTREGELSVFLSERFIKVINEKLGLKISKRLSVKNIYERVSSQSVEMNLKINNINSTIGVLKSIEPGVRIKTQQKIEDGLLIMHGDSVLSKNAFVTFEQGQPQVTIGSIESDYRSGK</sequence>
<keyword evidence="2" id="KW-1185">Reference proteome</keyword>
<name>A0A128F769_9GAMM</name>
<evidence type="ECO:0008006" key="3">
    <source>
        <dbReference type="Google" id="ProtNLM"/>
    </source>
</evidence>
<dbReference type="AlphaFoldDB" id="A0A128F769"/>
<reference evidence="2" key="1">
    <citation type="submission" date="2016-02" db="EMBL/GenBank/DDBJ databases">
        <authorList>
            <person name="Rodrigo-Torres Lidia"/>
            <person name="Arahal R.David."/>
        </authorList>
    </citation>
    <scope>NUCLEOTIDE SEQUENCE [LARGE SCALE GENOMIC DNA]</scope>
    <source>
        <strain evidence="2">CECT 9029</strain>
    </source>
</reference>
<gene>
    <name evidence="1" type="ORF">GCE9029_03352</name>
</gene>
<evidence type="ECO:0000313" key="2">
    <source>
        <dbReference type="Proteomes" id="UP000071641"/>
    </source>
</evidence>